<sequence>MYFISTWIALSRSSFPIKGDRSSNRFSIVSSTLPIHSFTSLRSSNALNRDSKCFRASNLREYPRSLKLLTISFPNGVAMTISGMNKETAFH</sequence>
<protein>
    <submittedName>
        <fullName evidence="1">Uncharacterized protein</fullName>
    </submittedName>
</protein>
<evidence type="ECO:0000313" key="1">
    <source>
        <dbReference type="EMBL" id="CDW49955.1"/>
    </source>
</evidence>
<name>A0A0K2VHY4_LEPSM</name>
<proteinExistence type="predicted"/>
<dbReference type="EMBL" id="HACA01032594">
    <property type="protein sequence ID" value="CDW49955.1"/>
    <property type="molecule type" value="Transcribed_RNA"/>
</dbReference>
<reference evidence="1" key="1">
    <citation type="submission" date="2014-05" db="EMBL/GenBank/DDBJ databases">
        <authorList>
            <person name="Chronopoulou M."/>
        </authorList>
    </citation>
    <scope>NUCLEOTIDE SEQUENCE</scope>
    <source>
        <tissue evidence="1">Whole organism</tissue>
    </source>
</reference>
<organism evidence="1">
    <name type="scientific">Lepeophtheirus salmonis</name>
    <name type="common">Salmon louse</name>
    <name type="synonym">Caligus salmonis</name>
    <dbReference type="NCBI Taxonomy" id="72036"/>
    <lineage>
        <taxon>Eukaryota</taxon>
        <taxon>Metazoa</taxon>
        <taxon>Ecdysozoa</taxon>
        <taxon>Arthropoda</taxon>
        <taxon>Crustacea</taxon>
        <taxon>Multicrustacea</taxon>
        <taxon>Hexanauplia</taxon>
        <taxon>Copepoda</taxon>
        <taxon>Siphonostomatoida</taxon>
        <taxon>Caligidae</taxon>
        <taxon>Lepeophtheirus</taxon>
    </lineage>
</organism>
<accession>A0A0K2VHY4</accession>
<dbReference type="AlphaFoldDB" id="A0A0K2VHY4"/>